<accession>A0A3N4JK03</accession>
<dbReference type="Proteomes" id="UP000276215">
    <property type="component" value="Unassembled WGS sequence"/>
</dbReference>
<dbReference type="Gene3D" id="3.30.420.10">
    <property type="entry name" value="Ribonuclease H-like superfamily/Ribonuclease H"/>
    <property type="match status" value="1"/>
</dbReference>
<dbReference type="GO" id="GO:0003676">
    <property type="term" value="F:nucleic acid binding"/>
    <property type="evidence" value="ECO:0007669"/>
    <property type="project" value="InterPro"/>
</dbReference>
<gene>
    <name evidence="1" type="ORF">L873DRAFT_1691075</name>
</gene>
<sequence length="70" mass="8250">SPIERIWWLMKRSISRLWGSGNICTTTPMAMVLWEEWDKITIDEINREIGKLPRIMQQCIEQNGGNKFQA</sequence>
<proteinExistence type="predicted"/>
<evidence type="ECO:0000313" key="2">
    <source>
        <dbReference type="Proteomes" id="UP000276215"/>
    </source>
</evidence>
<evidence type="ECO:0000313" key="1">
    <source>
        <dbReference type="EMBL" id="RPA97328.1"/>
    </source>
</evidence>
<evidence type="ECO:0008006" key="3">
    <source>
        <dbReference type="Google" id="ProtNLM"/>
    </source>
</evidence>
<name>A0A3N4JK03_9PEZI</name>
<dbReference type="AlphaFoldDB" id="A0A3N4JK03"/>
<reference evidence="1 2" key="1">
    <citation type="journal article" date="2018" name="Nat. Ecol. Evol.">
        <title>Pezizomycetes genomes reveal the molecular basis of ectomycorrhizal truffle lifestyle.</title>
        <authorList>
            <person name="Murat C."/>
            <person name="Payen T."/>
            <person name="Noel B."/>
            <person name="Kuo A."/>
            <person name="Morin E."/>
            <person name="Chen J."/>
            <person name="Kohler A."/>
            <person name="Krizsan K."/>
            <person name="Balestrini R."/>
            <person name="Da Silva C."/>
            <person name="Montanini B."/>
            <person name="Hainaut M."/>
            <person name="Levati E."/>
            <person name="Barry K.W."/>
            <person name="Belfiori B."/>
            <person name="Cichocki N."/>
            <person name="Clum A."/>
            <person name="Dockter R.B."/>
            <person name="Fauchery L."/>
            <person name="Guy J."/>
            <person name="Iotti M."/>
            <person name="Le Tacon F."/>
            <person name="Lindquist E.A."/>
            <person name="Lipzen A."/>
            <person name="Malagnac F."/>
            <person name="Mello A."/>
            <person name="Molinier V."/>
            <person name="Miyauchi S."/>
            <person name="Poulain J."/>
            <person name="Riccioni C."/>
            <person name="Rubini A."/>
            <person name="Sitrit Y."/>
            <person name="Splivallo R."/>
            <person name="Traeger S."/>
            <person name="Wang M."/>
            <person name="Zifcakova L."/>
            <person name="Wipf D."/>
            <person name="Zambonelli A."/>
            <person name="Paolocci F."/>
            <person name="Nowrousian M."/>
            <person name="Ottonello S."/>
            <person name="Baldrian P."/>
            <person name="Spatafora J.W."/>
            <person name="Henrissat B."/>
            <person name="Nagy L.G."/>
            <person name="Aury J.M."/>
            <person name="Wincker P."/>
            <person name="Grigoriev I.V."/>
            <person name="Bonfante P."/>
            <person name="Martin F.M."/>
        </authorList>
    </citation>
    <scope>NUCLEOTIDE SEQUENCE [LARGE SCALE GENOMIC DNA]</scope>
    <source>
        <strain evidence="1 2">120613-1</strain>
    </source>
</reference>
<dbReference type="OrthoDB" id="5410741at2759"/>
<organism evidence="1 2">
    <name type="scientific">Choiromyces venosus 120613-1</name>
    <dbReference type="NCBI Taxonomy" id="1336337"/>
    <lineage>
        <taxon>Eukaryota</taxon>
        <taxon>Fungi</taxon>
        <taxon>Dikarya</taxon>
        <taxon>Ascomycota</taxon>
        <taxon>Pezizomycotina</taxon>
        <taxon>Pezizomycetes</taxon>
        <taxon>Pezizales</taxon>
        <taxon>Tuberaceae</taxon>
        <taxon>Choiromyces</taxon>
    </lineage>
</organism>
<keyword evidence="2" id="KW-1185">Reference proteome</keyword>
<dbReference type="EMBL" id="ML120405">
    <property type="protein sequence ID" value="RPA97328.1"/>
    <property type="molecule type" value="Genomic_DNA"/>
</dbReference>
<feature type="non-terminal residue" evidence="1">
    <location>
        <position position="1"/>
    </location>
</feature>
<dbReference type="InterPro" id="IPR036397">
    <property type="entry name" value="RNaseH_sf"/>
</dbReference>
<protein>
    <recommendedName>
        <fullName evidence="3">Tc1-like transposase DDE domain-containing protein</fullName>
    </recommendedName>
</protein>